<dbReference type="EMBL" id="WFKK01000070">
    <property type="protein sequence ID" value="KAB7884920.1"/>
    <property type="molecule type" value="Genomic_DNA"/>
</dbReference>
<evidence type="ECO:0000256" key="2">
    <source>
        <dbReference type="ARBA" id="ARBA00012865"/>
    </source>
</evidence>
<evidence type="ECO:0000256" key="3">
    <source>
        <dbReference type="ARBA" id="ARBA00023157"/>
    </source>
</evidence>
<name>A0A6L4WNR0_9BACT</name>
<dbReference type="Pfam" id="PF08238">
    <property type="entry name" value="Sel1"/>
    <property type="match status" value="2"/>
</dbReference>
<dbReference type="Proteomes" id="UP000461010">
    <property type="component" value="Unassembled WGS sequence"/>
</dbReference>
<dbReference type="InterPro" id="IPR011990">
    <property type="entry name" value="TPR-like_helical_dom_sf"/>
</dbReference>
<keyword evidence="3" id="KW-1015">Disulfide bond</keyword>
<evidence type="ECO:0000313" key="8">
    <source>
        <dbReference type="Proteomes" id="UP000472839"/>
    </source>
</evidence>
<evidence type="ECO:0000313" key="7">
    <source>
        <dbReference type="Proteomes" id="UP000461010"/>
    </source>
</evidence>
<evidence type="ECO:0000313" key="5">
    <source>
        <dbReference type="EMBL" id="KAB7884920.1"/>
    </source>
</evidence>
<reference evidence="7 8" key="1">
    <citation type="submission" date="2019-10" db="EMBL/GenBank/DDBJ databases">
        <title>Poseidonibacter ostreae sp. nov., isolated from the gut of the Ostrea denselamellosa.</title>
        <authorList>
            <person name="Choi A."/>
        </authorList>
    </citation>
    <scope>NUCLEOTIDE SEQUENCE [LARGE SCALE GENOMIC DNA]</scope>
    <source>
        <strain evidence="5 8">SJOD-M-33</strain>
        <strain evidence="6 7">SJOD-M-5</strain>
    </source>
</reference>
<proteinExistence type="predicted"/>
<evidence type="ECO:0000256" key="1">
    <source>
        <dbReference type="ARBA" id="ARBA00001526"/>
    </source>
</evidence>
<dbReference type="Gene3D" id="1.25.40.10">
    <property type="entry name" value="Tetratricopeptide repeat domain"/>
    <property type="match status" value="1"/>
</dbReference>
<dbReference type="Proteomes" id="UP000472839">
    <property type="component" value="Unassembled WGS sequence"/>
</dbReference>
<dbReference type="SMART" id="SM00671">
    <property type="entry name" value="SEL1"/>
    <property type="match status" value="1"/>
</dbReference>
<sequence>MTIYTCGKYSIREQSVYWYQKSAAQGYSLAQYKLALIYINGIEVLKDYSKAKFWINKSYDSGNYLAKNAWNEYELWKY</sequence>
<dbReference type="EMBL" id="WFKJ01000063">
    <property type="protein sequence ID" value="KAB7887402.1"/>
    <property type="molecule type" value="Genomic_DNA"/>
</dbReference>
<dbReference type="AlphaFoldDB" id="A0A6L4WNR0"/>
<dbReference type="SUPFAM" id="SSF81901">
    <property type="entry name" value="HCP-like"/>
    <property type="match status" value="1"/>
</dbReference>
<evidence type="ECO:0000313" key="6">
    <source>
        <dbReference type="EMBL" id="KAB7887402.1"/>
    </source>
</evidence>
<keyword evidence="7" id="KW-1185">Reference proteome</keyword>
<gene>
    <name evidence="6" type="ORF">GBG18_14030</name>
    <name evidence="5" type="ORF">GBG19_15135</name>
</gene>
<comment type="caution">
    <text evidence="5">The sequence shown here is derived from an EMBL/GenBank/DDBJ whole genome shotgun (WGS) entry which is preliminary data.</text>
</comment>
<dbReference type="InterPro" id="IPR006597">
    <property type="entry name" value="Sel1-like"/>
</dbReference>
<comment type="catalytic activity">
    <reaction evidence="1">
        <text>a beta-lactam + H2O = a substituted beta-amino acid</text>
        <dbReference type="Rhea" id="RHEA:20401"/>
        <dbReference type="ChEBI" id="CHEBI:15377"/>
        <dbReference type="ChEBI" id="CHEBI:35627"/>
        <dbReference type="ChEBI" id="CHEBI:140347"/>
        <dbReference type="EC" id="3.5.2.6"/>
    </reaction>
</comment>
<dbReference type="EC" id="3.5.2.6" evidence="2"/>
<accession>A0A6L4WNR0</accession>
<protein>
    <recommendedName>
        <fullName evidence="2">beta-lactamase</fullName>
        <ecNumber evidence="2">3.5.2.6</ecNumber>
    </recommendedName>
</protein>
<keyword evidence="4" id="KW-0046">Antibiotic resistance</keyword>
<dbReference type="GO" id="GO:0046677">
    <property type="term" value="P:response to antibiotic"/>
    <property type="evidence" value="ECO:0007669"/>
    <property type="project" value="UniProtKB-KW"/>
</dbReference>
<dbReference type="GO" id="GO:0008800">
    <property type="term" value="F:beta-lactamase activity"/>
    <property type="evidence" value="ECO:0007669"/>
    <property type="project" value="UniProtKB-EC"/>
</dbReference>
<organism evidence="5 8">
    <name type="scientific">Poseidonibacter ostreae</name>
    <dbReference type="NCBI Taxonomy" id="2654171"/>
    <lineage>
        <taxon>Bacteria</taxon>
        <taxon>Pseudomonadati</taxon>
        <taxon>Campylobacterota</taxon>
        <taxon>Epsilonproteobacteria</taxon>
        <taxon>Campylobacterales</taxon>
        <taxon>Arcobacteraceae</taxon>
        <taxon>Poseidonibacter</taxon>
    </lineage>
</organism>
<evidence type="ECO:0000256" key="4">
    <source>
        <dbReference type="ARBA" id="ARBA00023251"/>
    </source>
</evidence>